<dbReference type="InterPro" id="IPR019572">
    <property type="entry name" value="UBA_E1_SCCH"/>
</dbReference>
<sequence length="1034" mass="115869">MGCAASVQIINKTEQSKQDTMSQSQSSDKNSEMDENLYSRQMYVLGVDAMKRMQQSNVLIVGLGGLGVEIAKNVILTGVKSVTIHDDKQVSFADLSSQFYLSEKDVGKNRAEVSVTQLKELNSYVPVKTLSGELTDDILTSHNVVVFTDHHIASLAEKNEVCRRNGVKFIAAESRGVFGSLFCDFGVGFEVYDADGETPIQNIVTNITNDNPAVVSVHDEKAIHGYYDGDYVTFDSIEGMTEINQAGPLKVKSTGKHTFTVDIDATKFGTYHGSGYVKQSKQVQKIDYLPLSESIKNPTIIDTDFAKFGRPQLLHAAFQALNDFQKSNNNQLPASYDRKDADRLVELTKSYAEEVDERVVRYLSYTARGNLSPMAAFVGGVAAQEVQKATSGKFTPLNQWMHFDSLESLPSDESQLPSPQDAQPQGTRYDGQIAVFGSAYQQLLMNQKVFIVGAGALGCEYIKSFAMMGIGCGPQGKVFITDMDNIEISNLNRQFLFRKKHVGKLKSTVAAEVAKEMNHSLNVIALQDKVAPQTEDVFDDDFWENLNLITNALDNVQARLYVDQRCVYYRKPLLEAGTLGTKGNTQVVIPFLTESYGSTRDPPEKEIPICTLKNFPNAIEHTIQWSRDLFEGMFNKAPSDVNTYLTKADFVQEMDQQKRTILEGIYENLVSSKPVNFEECVVWARLKFEQLYNNQILQLLYNFPLDMTTSSGTKFWGGPKRAPTALTFDGNDQAHLDFVISAAHLRANLYNIQAPTADYDYKKVLNNITVPEFTPKSGVKIETEEKKKEGDSAPADNDDDDQVVNELLASIPKPSELSNWRLNVIEFEKDDDTNHHIDFVTAASNMRARNYKIPEANKHTTKGIAGKIIPAMVTTTALVTGLASFEIYKLLYKFDNVELYKNAFVNIALPFVTFGEPGVPAKSKYLDKEWSLWDRFEINKGKDITLKELKESFEKEHNLEISMMSAGTAVIYSFFGNKKKIAERMAMPVSEAVKDVTKTEYLPKQKYISFEICCNDQEGEDADVPYLRYQFKNF</sequence>
<evidence type="ECO:0000256" key="4">
    <source>
        <dbReference type="ARBA" id="ARBA00012990"/>
    </source>
</evidence>
<dbReference type="GO" id="GO:0005737">
    <property type="term" value="C:cytoplasm"/>
    <property type="evidence" value="ECO:0007669"/>
    <property type="project" value="TreeGrafter"/>
</dbReference>
<organism evidence="13 14">
    <name type="scientific">Acrasis kona</name>
    <dbReference type="NCBI Taxonomy" id="1008807"/>
    <lineage>
        <taxon>Eukaryota</taxon>
        <taxon>Discoba</taxon>
        <taxon>Heterolobosea</taxon>
        <taxon>Tetramitia</taxon>
        <taxon>Eutetramitia</taxon>
        <taxon>Acrasidae</taxon>
        <taxon>Acrasis</taxon>
    </lineage>
</organism>
<evidence type="ECO:0000256" key="11">
    <source>
        <dbReference type="SAM" id="MobiDB-lite"/>
    </source>
</evidence>
<dbReference type="FunFam" id="1.10.10.2660:FF:000001">
    <property type="entry name" value="Ubiquitin-activating enzyme E1 1"/>
    <property type="match status" value="1"/>
</dbReference>
<accession>A0AAW2YYD0</accession>
<evidence type="ECO:0000256" key="6">
    <source>
        <dbReference type="ARBA" id="ARBA00022741"/>
    </source>
</evidence>
<evidence type="ECO:0000256" key="5">
    <source>
        <dbReference type="ARBA" id="ARBA00022598"/>
    </source>
</evidence>
<dbReference type="CDD" id="cd01491">
    <property type="entry name" value="Ube1_repeat1"/>
    <property type="match status" value="1"/>
</dbReference>
<dbReference type="FunFam" id="3.50.50.80:FF:000001">
    <property type="entry name" value="ubiquitin-like modifier-activating enzyme 1"/>
    <property type="match status" value="1"/>
</dbReference>
<dbReference type="FunFam" id="3.10.290.60:FF:000001">
    <property type="entry name" value="Ubiquitin-activating enzyme E1 2"/>
    <property type="match status" value="1"/>
</dbReference>
<dbReference type="AlphaFoldDB" id="A0AAW2YYD0"/>
<comment type="catalytic activity">
    <reaction evidence="1">
        <text>ATP + ubiquitin + [E1 ubiquitin-activating enzyme]-L-cysteine = AMP + diphosphate + S-ubiquitinyl-[E1 ubiquitin-activating enzyme]-L-cysteine.</text>
        <dbReference type="EC" id="6.2.1.45"/>
    </reaction>
</comment>
<evidence type="ECO:0000313" key="14">
    <source>
        <dbReference type="Proteomes" id="UP001431209"/>
    </source>
</evidence>
<keyword evidence="5 10" id="KW-0436">Ligase</keyword>
<dbReference type="Gene3D" id="1.10.10.2660">
    <property type="entry name" value="Ubiquitin-activating enzyme E1, SCCH domain"/>
    <property type="match status" value="1"/>
</dbReference>
<feature type="region of interest" description="Disordered" evidence="11">
    <location>
        <begin position="14"/>
        <end position="33"/>
    </location>
</feature>
<dbReference type="PANTHER" id="PTHR10953:SF4">
    <property type="entry name" value="UBIQUITIN-ACTIVATING ENZYME E1 C-TERMINAL DOMAIN-CONTAINING PROTEIN"/>
    <property type="match status" value="1"/>
</dbReference>
<dbReference type="InterPro" id="IPR018965">
    <property type="entry name" value="Ub-activating_enz_E1_C"/>
</dbReference>
<dbReference type="InterPro" id="IPR033127">
    <property type="entry name" value="UBQ-activ_enz_E1_Cys_AS"/>
</dbReference>
<evidence type="ECO:0000256" key="9">
    <source>
        <dbReference type="PROSITE-ProRule" id="PRU10132"/>
    </source>
</evidence>
<dbReference type="GO" id="GO:0005634">
    <property type="term" value="C:nucleus"/>
    <property type="evidence" value="ECO:0007669"/>
    <property type="project" value="TreeGrafter"/>
</dbReference>
<reference evidence="13 14" key="1">
    <citation type="submission" date="2024-03" db="EMBL/GenBank/DDBJ databases">
        <title>The Acrasis kona genome and developmental transcriptomes reveal deep origins of eukaryotic multicellular pathways.</title>
        <authorList>
            <person name="Sheikh S."/>
            <person name="Fu C.-J."/>
            <person name="Brown M.W."/>
            <person name="Baldauf S.L."/>
        </authorList>
    </citation>
    <scope>NUCLEOTIDE SEQUENCE [LARGE SCALE GENOMIC DNA]</scope>
    <source>
        <strain evidence="13 14">ATCC MYA-3509</strain>
    </source>
</reference>
<evidence type="ECO:0000256" key="1">
    <source>
        <dbReference type="ARBA" id="ARBA00000488"/>
    </source>
</evidence>
<feature type="domain" description="Ubiquitin-activating enzyme E1 C-terminal" evidence="12">
    <location>
        <begin position="900"/>
        <end position="1027"/>
    </location>
</feature>
<dbReference type="Pfam" id="PF09358">
    <property type="entry name" value="E1_UFD"/>
    <property type="match status" value="1"/>
</dbReference>
<gene>
    <name evidence="13" type="ORF">AKO1_013292</name>
</gene>
<dbReference type="SUPFAM" id="SSF69572">
    <property type="entry name" value="Activating enzymes of the ubiquitin-like proteins"/>
    <property type="match status" value="2"/>
</dbReference>
<dbReference type="FunFam" id="3.40.50.720:FF:000015">
    <property type="entry name" value="Ubiquitin-activating enzyme E1 1"/>
    <property type="match status" value="1"/>
</dbReference>
<evidence type="ECO:0000256" key="3">
    <source>
        <dbReference type="ARBA" id="ARBA00005673"/>
    </source>
</evidence>
<dbReference type="GO" id="GO:0006974">
    <property type="term" value="P:DNA damage response"/>
    <property type="evidence" value="ECO:0007669"/>
    <property type="project" value="TreeGrafter"/>
</dbReference>
<comment type="similarity">
    <text evidence="3 10">Belongs to the ubiquitin-activating E1 family.</text>
</comment>
<dbReference type="InterPro" id="IPR042302">
    <property type="entry name" value="E1_FCCH_sf"/>
</dbReference>
<dbReference type="EMBL" id="JAOPGA020000807">
    <property type="protein sequence ID" value="KAL0482023.1"/>
    <property type="molecule type" value="Genomic_DNA"/>
</dbReference>
<name>A0AAW2YYD0_9EUKA</name>
<dbReference type="InterPro" id="IPR042063">
    <property type="entry name" value="Ubi_acti_E1_SCCH"/>
</dbReference>
<proteinExistence type="inferred from homology"/>
<dbReference type="PROSITE" id="PS00865">
    <property type="entry name" value="UBIQUITIN_ACTIVAT_2"/>
    <property type="match status" value="1"/>
</dbReference>
<dbReference type="InterPro" id="IPR042449">
    <property type="entry name" value="Ub-E1_IAD_1"/>
</dbReference>
<evidence type="ECO:0000256" key="8">
    <source>
        <dbReference type="ARBA" id="ARBA00022840"/>
    </source>
</evidence>
<dbReference type="GO" id="GO:0006511">
    <property type="term" value="P:ubiquitin-dependent protein catabolic process"/>
    <property type="evidence" value="ECO:0007669"/>
    <property type="project" value="TreeGrafter"/>
</dbReference>
<dbReference type="PRINTS" id="PR01849">
    <property type="entry name" value="UBIQUITINACT"/>
</dbReference>
<feature type="region of interest" description="Disordered" evidence="11">
    <location>
        <begin position="780"/>
        <end position="800"/>
    </location>
</feature>
<dbReference type="Gene3D" id="2.40.30.180">
    <property type="entry name" value="Ubiquitin-activating enzyme E1, FCCH domain"/>
    <property type="match status" value="1"/>
</dbReference>
<evidence type="ECO:0000259" key="12">
    <source>
        <dbReference type="SMART" id="SM00985"/>
    </source>
</evidence>
<dbReference type="InterPro" id="IPR000594">
    <property type="entry name" value="ThiF_NAD_FAD-bd"/>
</dbReference>
<dbReference type="GO" id="GO:0005524">
    <property type="term" value="F:ATP binding"/>
    <property type="evidence" value="ECO:0007669"/>
    <property type="project" value="UniProtKB-KW"/>
</dbReference>
<evidence type="ECO:0000313" key="13">
    <source>
        <dbReference type="EMBL" id="KAL0482023.1"/>
    </source>
</evidence>
<dbReference type="Gene3D" id="3.50.50.80">
    <property type="entry name" value="Ubiquitin-activating enzyme E1, inactive adenylation domain, subdomain 1"/>
    <property type="match status" value="1"/>
</dbReference>
<comment type="caution">
    <text evidence="13">The sequence shown here is derived from an EMBL/GenBank/DDBJ whole genome shotgun (WGS) entry which is preliminary data.</text>
</comment>
<dbReference type="InterPro" id="IPR045886">
    <property type="entry name" value="ThiF/MoeB/HesA"/>
</dbReference>
<dbReference type="InterPro" id="IPR018075">
    <property type="entry name" value="UBQ-activ_enz_E1"/>
</dbReference>
<keyword evidence="7 10" id="KW-0833">Ubl conjugation pathway</keyword>
<keyword evidence="14" id="KW-1185">Reference proteome</keyword>
<dbReference type="InterPro" id="IPR035985">
    <property type="entry name" value="Ubiquitin-activating_enz"/>
</dbReference>
<keyword evidence="8 10" id="KW-0067">ATP-binding</keyword>
<feature type="compositionally biased region" description="Basic and acidic residues" evidence="11">
    <location>
        <begin position="780"/>
        <end position="791"/>
    </location>
</feature>
<dbReference type="Gene3D" id="3.10.290.60">
    <property type="entry name" value="Ubiquitin-activating enzyme E1, UFD domain"/>
    <property type="match status" value="1"/>
</dbReference>
<dbReference type="GO" id="GO:0004839">
    <property type="term" value="F:ubiquitin activating enzyme activity"/>
    <property type="evidence" value="ECO:0007669"/>
    <property type="project" value="UniProtKB-EC"/>
</dbReference>
<dbReference type="Pfam" id="PF10585">
    <property type="entry name" value="UBA_E1_SCCH"/>
    <property type="match status" value="1"/>
</dbReference>
<dbReference type="InterPro" id="IPR038252">
    <property type="entry name" value="UBA_E1_C_sf"/>
</dbReference>
<dbReference type="FunFam" id="2.40.30.180:FF:000002">
    <property type="entry name" value="Ubiquitin-activating enzyme E1 2"/>
    <property type="match status" value="1"/>
</dbReference>
<dbReference type="NCBIfam" id="TIGR01408">
    <property type="entry name" value="Ube1"/>
    <property type="match status" value="1"/>
</dbReference>
<comment type="pathway">
    <text evidence="2">Protein modification; protein ubiquitination.</text>
</comment>
<evidence type="ECO:0000256" key="2">
    <source>
        <dbReference type="ARBA" id="ARBA00004906"/>
    </source>
</evidence>
<dbReference type="Gene3D" id="3.40.50.720">
    <property type="entry name" value="NAD(P)-binding Rossmann-like Domain"/>
    <property type="match status" value="1"/>
</dbReference>
<dbReference type="PANTHER" id="PTHR10953">
    <property type="entry name" value="UBIQUITIN-ACTIVATING ENZYME E1"/>
    <property type="match status" value="1"/>
</dbReference>
<dbReference type="Pfam" id="PF00899">
    <property type="entry name" value="ThiF"/>
    <property type="match status" value="2"/>
</dbReference>
<dbReference type="CDD" id="cd01490">
    <property type="entry name" value="Ube1_repeat2"/>
    <property type="match status" value="1"/>
</dbReference>
<dbReference type="SMART" id="SM00985">
    <property type="entry name" value="UBA_e1_C"/>
    <property type="match status" value="1"/>
</dbReference>
<dbReference type="Proteomes" id="UP001431209">
    <property type="component" value="Unassembled WGS sequence"/>
</dbReference>
<protein>
    <recommendedName>
        <fullName evidence="4">E1 ubiquitin-activating enzyme</fullName>
        <ecNumber evidence="4">6.2.1.45</ecNumber>
    </recommendedName>
</protein>
<keyword evidence="6 10" id="KW-0547">Nucleotide-binding</keyword>
<dbReference type="EC" id="6.2.1.45" evidence="4"/>
<dbReference type="InterPro" id="IPR000011">
    <property type="entry name" value="UBQ/SUMO-activ_enz_E1-like"/>
</dbReference>
<feature type="compositionally biased region" description="Polar residues" evidence="11">
    <location>
        <begin position="14"/>
        <end position="28"/>
    </location>
</feature>
<feature type="active site" description="Glycyl thioester intermediate" evidence="9">
    <location>
        <position position="610"/>
    </location>
</feature>
<evidence type="ECO:0000256" key="10">
    <source>
        <dbReference type="RuleBase" id="RU000519"/>
    </source>
</evidence>
<dbReference type="Gene3D" id="3.40.50.12550">
    <property type="entry name" value="Ubiquitin-activating enzyme E1, inactive adenylation domain, subdomain 2"/>
    <property type="match status" value="1"/>
</dbReference>
<evidence type="ECO:0000256" key="7">
    <source>
        <dbReference type="ARBA" id="ARBA00022786"/>
    </source>
</evidence>